<gene>
    <name evidence="2" type="ORF">NDU88_003212</name>
</gene>
<name>A0AAV7UZZ7_PLEWA</name>
<protein>
    <submittedName>
        <fullName evidence="2">Uncharacterized protein</fullName>
    </submittedName>
</protein>
<evidence type="ECO:0000313" key="3">
    <source>
        <dbReference type="Proteomes" id="UP001066276"/>
    </source>
</evidence>
<keyword evidence="3" id="KW-1185">Reference proteome</keyword>
<organism evidence="2 3">
    <name type="scientific">Pleurodeles waltl</name>
    <name type="common">Iberian ribbed newt</name>
    <dbReference type="NCBI Taxonomy" id="8319"/>
    <lineage>
        <taxon>Eukaryota</taxon>
        <taxon>Metazoa</taxon>
        <taxon>Chordata</taxon>
        <taxon>Craniata</taxon>
        <taxon>Vertebrata</taxon>
        <taxon>Euteleostomi</taxon>
        <taxon>Amphibia</taxon>
        <taxon>Batrachia</taxon>
        <taxon>Caudata</taxon>
        <taxon>Salamandroidea</taxon>
        <taxon>Salamandridae</taxon>
        <taxon>Pleurodelinae</taxon>
        <taxon>Pleurodeles</taxon>
    </lineage>
</organism>
<evidence type="ECO:0000256" key="1">
    <source>
        <dbReference type="SAM" id="MobiDB-lite"/>
    </source>
</evidence>
<feature type="region of interest" description="Disordered" evidence="1">
    <location>
        <begin position="19"/>
        <end position="43"/>
    </location>
</feature>
<dbReference type="AlphaFoldDB" id="A0AAV7UZZ7"/>
<evidence type="ECO:0000313" key="2">
    <source>
        <dbReference type="EMBL" id="KAJ1193916.1"/>
    </source>
</evidence>
<proteinExistence type="predicted"/>
<dbReference type="Proteomes" id="UP001066276">
    <property type="component" value="Chromosome 2_2"/>
</dbReference>
<accession>A0AAV7UZZ7</accession>
<sequence length="83" mass="9198">MKRERPPCTGHCRLRSQLRQKGSALTRTSSRVPTSATPRCTLSSRPGMRCDNEGLSVALLFTRHQGWGRAVIGTQFLVIYVPG</sequence>
<comment type="caution">
    <text evidence="2">The sequence shown here is derived from an EMBL/GenBank/DDBJ whole genome shotgun (WGS) entry which is preliminary data.</text>
</comment>
<reference evidence="2" key="1">
    <citation type="journal article" date="2022" name="bioRxiv">
        <title>Sequencing and chromosome-scale assembly of the giantPleurodeles waltlgenome.</title>
        <authorList>
            <person name="Brown T."/>
            <person name="Elewa A."/>
            <person name="Iarovenko S."/>
            <person name="Subramanian E."/>
            <person name="Araus A.J."/>
            <person name="Petzold A."/>
            <person name="Susuki M."/>
            <person name="Suzuki K.-i.T."/>
            <person name="Hayashi T."/>
            <person name="Toyoda A."/>
            <person name="Oliveira C."/>
            <person name="Osipova E."/>
            <person name="Leigh N.D."/>
            <person name="Simon A."/>
            <person name="Yun M.H."/>
        </authorList>
    </citation>
    <scope>NUCLEOTIDE SEQUENCE</scope>
    <source>
        <strain evidence="2">20211129_DDA</strain>
        <tissue evidence="2">Liver</tissue>
    </source>
</reference>
<dbReference type="EMBL" id="JANPWB010000004">
    <property type="protein sequence ID" value="KAJ1193916.1"/>
    <property type="molecule type" value="Genomic_DNA"/>
</dbReference>